<evidence type="ECO:0000313" key="1">
    <source>
        <dbReference type="EMBL" id="AQP30747.1"/>
    </source>
</evidence>
<evidence type="ECO:0008006" key="3">
    <source>
        <dbReference type="Google" id="ProtNLM"/>
    </source>
</evidence>
<evidence type="ECO:0000313" key="2">
    <source>
        <dbReference type="Proteomes" id="UP000224283"/>
    </source>
</evidence>
<protein>
    <recommendedName>
        <fullName evidence="3">Minor tail protein</fullName>
    </recommendedName>
</protein>
<dbReference type="Proteomes" id="UP000224283">
    <property type="component" value="Genome"/>
</dbReference>
<gene>
    <name evidence="1" type="ORF">SEA_MAXXINISTA_29</name>
</gene>
<name>A0A1S5VXN6_9CAUD</name>
<proteinExistence type="predicted"/>
<sequence>MAAGWWVEKVVKPQPKQLTLTMGTPIVTQTNDVLVTPAPMHFDLDWGTPVNGLAVTPAPAEMELAWGTPVVTQGININPPGAGLTLTPGTPAVISTANQFIKPAGKDLAFSWGVPVVTTKPKPAFGSISSLVGGTIGPTVGLNAPAGADVFALVAWDRSVTGVTGITYDGVAMEFVAQLNHNNTPANGSLVIYRLAGAGTGSTETFSVSSSGSSWYILGGISYTNVGAIGTPVTAYGVGDTASQALTIPSNGVALQVVSSGRGSASVGEYTSFSGVTNHAHNRINGAVTMAINTVSASGVATSTATSTTNPWAAITIPLT</sequence>
<organism evidence="1 2">
    <name type="scientific">Mycobacterium phage Maxxinista</name>
    <dbReference type="NCBI Taxonomy" id="1955423"/>
    <lineage>
        <taxon>Viruses</taxon>
        <taxon>Duplodnaviria</taxon>
        <taxon>Heunggongvirae</taxon>
        <taxon>Uroviricota</taxon>
        <taxon>Caudoviricetes</taxon>
        <taxon>Kostyavirus</taxon>
        <taxon>Kostyavirus CJW1</taxon>
    </lineage>
</organism>
<reference evidence="2" key="1">
    <citation type="submission" date="2017-01" db="EMBL/GenBank/DDBJ databases">
        <authorList>
            <person name="Mah S.A."/>
            <person name="Swanson W.J."/>
            <person name="Moy G.W."/>
            <person name="Vacquier V.D."/>
        </authorList>
    </citation>
    <scope>NUCLEOTIDE SEQUENCE [LARGE SCALE GENOMIC DNA]</scope>
</reference>
<accession>A0A1S5VXN6</accession>
<dbReference type="EMBL" id="KY549152">
    <property type="protein sequence ID" value="AQP30747.1"/>
    <property type="molecule type" value="Genomic_DNA"/>
</dbReference>